<proteinExistence type="inferred from homology"/>
<evidence type="ECO:0000256" key="1">
    <source>
        <dbReference type="ARBA" id="ARBA00007730"/>
    </source>
</evidence>
<name>A0AAW2Z8A7_9EUKA</name>
<dbReference type="InterPro" id="IPR051821">
    <property type="entry name" value="Asp/Asn_beta-hydroxylase"/>
</dbReference>
<sequence length="248" mass="28827">MDFEGLSQEQSDRLEYLFKNAPKRLEDTVNRLMEQGRVRGTNKMQQPTLFVYPEITSKPWHDVADYPWASILEQNSEIIKREFMAVARDTNHFDEIKSSITRGKWTSFYLYNQGRRVDENCDRCPNTMRLIEDTLGPALAKNTGISYVYFSVISPSTHITPHCGVCNLRLRFQLPIISPANTCTLKVGEETRTYEEGKSFIFDDSFYHSVKHLGDENSYDRVVLLIDFWHPELSRLEVEATEILLPFV</sequence>
<protein>
    <recommendedName>
        <fullName evidence="4">Aspartyl/asparaginy/proline hydroxylase domain-containing protein</fullName>
    </recommendedName>
</protein>
<dbReference type="InterPro" id="IPR027443">
    <property type="entry name" value="IPNS-like_sf"/>
</dbReference>
<dbReference type="SUPFAM" id="SSF51197">
    <property type="entry name" value="Clavaminate synthase-like"/>
    <property type="match status" value="1"/>
</dbReference>
<evidence type="ECO:0000256" key="2">
    <source>
        <dbReference type="ARBA" id="ARBA00022964"/>
    </source>
</evidence>
<comment type="caution">
    <text evidence="5">The sequence shown here is derived from an EMBL/GenBank/DDBJ whole genome shotgun (WGS) entry which is preliminary data.</text>
</comment>
<organism evidence="5 6">
    <name type="scientific">Acrasis kona</name>
    <dbReference type="NCBI Taxonomy" id="1008807"/>
    <lineage>
        <taxon>Eukaryota</taxon>
        <taxon>Discoba</taxon>
        <taxon>Heterolobosea</taxon>
        <taxon>Tetramitia</taxon>
        <taxon>Eutetramitia</taxon>
        <taxon>Acrasidae</taxon>
        <taxon>Acrasis</taxon>
    </lineage>
</organism>
<dbReference type="Proteomes" id="UP001431209">
    <property type="component" value="Unassembled WGS sequence"/>
</dbReference>
<dbReference type="PANTHER" id="PTHR46332:SF5">
    <property type="entry name" value="ASPARTATE BETA-HYDROXYLASE DOMAIN CONTAINING 2"/>
    <property type="match status" value="1"/>
</dbReference>
<dbReference type="Pfam" id="PF05118">
    <property type="entry name" value="Asp_Arg_Hydrox"/>
    <property type="match status" value="1"/>
</dbReference>
<evidence type="ECO:0000256" key="3">
    <source>
        <dbReference type="ARBA" id="ARBA00023002"/>
    </source>
</evidence>
<dbReference type="EMBL" id="JAOPGA020001138">
    <property type="protein sequence ID" value="KAL0485473.1"/>
    <property type="molecule type" value="Genomic_DNA"/>
</dbReference>
<dbReference type="PANTHER" id="PTHR46332">
    <property type="entry name" value="ASPARTATE BETA-HYDROXYLASE DOMAIN-CONTAINING PROTEIN 2"/>
    <property type="match status" value="1"/>
</dbReference>
<comment type="similarity">
    <text evidence="1">Belongs to the aspartyl/asparaginyl beta-hydroxylase family.</text>
</comment>
<keyword evidence="6" id="KW-1185">Reference proteome</keyword>
<dbReference type="GO" id="GO:0051213">
    <property type="term" value="F:dioxygenase activity"/>
    <property type="evidence" value="ECO:0007669"/>
    <property type="project" value="UniProtKB-KW"/>
</dbReference>
<dbReference type="Gene3D" id="2.60.120.330">
    <property type="entry name" value="B-lactam Antibiotic, Isopenicillin N Synthase, Chain"/>
    <property type="match status" value="1"/>
</dbReference>
<keyword evidence="2" id="KW-0223">Dioxygenase</keyword>
<dbReference type="AlphaFoldDB" id="A0AAW2Z8A7"/>
<accession>A0AAW2Z8A7</accession>
<feature type="domain" description="Aspartyl/asparaginy/proline hydroxylase" evidence="4">
    <location>
        <begin position="73"/>
        <end position="231"/>
    </location>
</feature>
<evidence type="ECO:0000259" key="4">
    <source>
        <dbReference type="Pfam" id="PF05118"/>
    </source>
</evidence>
<evidence type="ECO:0000313" key="5">
    <source>
        <dbReference type="EMBL" id="KAL0485473.1"/>
    </source>
</evidence>
<reference evidence="5 6" key="1">
    <citation type="submission" date="2024-03" db="EMBL/GenBank/DDBJ databases">
        <title>The Acrasis kona genome and developmental transcriptomes reveal deep origins of eukaryotic multicellular pathways.</title>
        <authorList>
            <person name="Sheikh S."/>
            <person name="Fu C.-J."/>
            <person name="Brown M.W."/>
            <person name="Baldauf S.L."/>
        </authorList>
    </citation>
    <scope>NUCLEOTIDE SEQUENCE [LARGE SCALE GENOMIC DNA]</scope>
    <source>
        <strain evidence="5 6">ATCC MYA-3509</strain>
    </source>
</reference>
<evidence type="ECO:0000313" key="6">
    <source>
        <dbReference type="Proteomes" id="UP001431209"/>
    </source>
</evidence>
<dbReference type="InterPro" id="IPR007803">
    <property type="entry name" value="Asp/Arg/Pro-Hydrxlase"/>
</dbReference>
<dbReference type="GO" id="GO:0016020">
    <property type="term" value="C:membrane"/>
    <property type="evidence" value="ECO:0007669"/>
    <property type="project" value="TreeGrafter"/>
</dbReference>
<gene>
    <name evidence="5" type="ORF">AKO1_011773</name>
</gene>
<keyword evidence="3" id="KW-0560">Oxidoreductase</keyword>